<accession>A0A8R1DLN5</accession>
<dbReference type="Gene3D" id="3.60.10.10">
    <property type="entry name" value="Endonuclease/exonuclease/phosphatase"/>
    <property type="match status" value="1"/>
</dbReference>
<organism evidence="2 3">
    <name type="scientific">Caenorhabditis japonica</name>
    <dbReference type="NCBI Taxonomy" id="281687"/>
    <lineage>
        <taxon>Eukaryota</taxon>
        <taxon>Metazoa</taxon>
        <taxon>Ecdysozoa</taxon>
        <taxon>Nematoda</taxon>
        <taxon>Chromadorea</taxon>
        <taxon>Rhabditida</taxon>
        <taxon>Rhabditina</taxon>
        <taxon>Rhabditomorpha</taxon>
        <taxon>Rhabditoidea</taxon>
        <taxon>Rhabditidae</taxon>
        <taxon>Peloderinae</taxon>
        <taxon>Caenorhabditis</taxon>
    </lineage>
</organism>
<dbReference type="Proteomes" id="UP000005237">
    <property type="component" value="Unassembled WGS sequence"/>
</dbReference>
<dbReference type="EnsemblMetazoa" id="CJA04976.1">
    <property type="protein sequence ID" value="CJA04976.1"/>
    <property type="gene ID" value="WBGene00124180"/>
</dbReference>
<feature type="domain" description="Endonuclease/exonuclease/phosphatase" evidence="1">
    <location>
        <begin position="22"/>
        <end position="129"/>
    </location>
</feature>
<reference evidence="3" key="1">
    <citation type="submission" date="2010-08" db="EMBL/GenBank/DDBJ databases">
        <authorList>
            <consortium name="Caenorhabditis japonica Sequencing Consortium"/>
            <person name="Wilson R.K."/>
        </authorList>
    </citation>
    <scope>NUCLEOTIDE SEQUENCE [LARGE SCALE GENOMIC DNA]</scope>
    <source>
        <strain evidence="3">DF5081</strain>
    </source>
</reference>
<keyword evidence="3" id="KW-1185">Reference proteome</keyword>
<dbReference type="GO" id="GO:0007508">
    <property type="term" value="P:larval heart development"/>
    <property type="evidence" value="ECO:0007669"/>
    <property type="project" value="TreeGrafter"/>
</dbReference>
<dbReference type="PANTHER" id="PTHR33395:SF22">
    <property type="entry name" value="REVERSE TRANSCRIPTASE DOMAIN-CONTAINING PROTEIN"/>
    <property type="match status" value="1"/>
</dbReference>
<dbReference type="SUPFAM" id="SSF56219">
    <property type="entry name" value="DNase I-like"/>
    <property type="match status" value="1"/>
</dbReference>
<reference evidence="2" key="2">
    <citation type="submission" date="2022-06" db="UniProtKB">
        <authorList>
            <consortium name="EnsemblMetazoa"/>
        </authorList>
    </citation>
    <scope>IDENTIFICATION</scope>
    <source>
        <strain evidence="2">DF5081</strain>
    </source>
</reference>
<protein>
    <submittedName>
        <fullName evidence="2">Endo/exonuclease/phosphatase domain-containing protein</fullName>
    </submittedName>
</protein>
<evidence type="ECO:0000259" key="1">
    <source>
        <dbReference type="Pfam" id="PF14529"/>
    </source>
</evidence>
<sequence>MPAEFDLIEICAIDVILKDSCVRIIVVYHPNHSSPVDGLLSALEKLLCSSSPCIIVGDFNCPHIDWMQSTARDKNCAKIIDFSSNNGLEQHVRVPTRCNPDNILDLCFSNMPVVRDIRIGELFSDHKLVTITLAFKMKQRKVVDKIRNYKKGDYTSINYYLSNINWPRLFVNKDVNSMYAVFVEVVNNLVAKYVPLVNFNPLKKHYPVGIRQKHKNKLALWRNEGNSENYRRAVAELKQILITYEKSRIEEKTT</sequence>
<evidence type="ECO:0000313" key="2">
    <source>
        <dbReference type="EnsemblMetazoa" id="CJA04976.1"/>
    </source>
</evidence>
<dbReference type="AlphaFoldDB" id="A0A8R1DLN5"/>
<dbReference type="GO" id="GO:0003824">
    <property type="term" value="F:catalytic activity"/>
    <property type="evidence" value="ECO:0007669"/>
    <property type="project" value="InterPro"/>
</dbReference>
<proteinExistence type="predicted"/>
<dbReference type="InterPro" id="IPR005135">
    <property type="entry name" value="Endo/exonuclease/phosphatase"/>
</dbReference>
<dbReference type="GO" id="GO:0061343">
    <property type="term" value="P:cell adhesion involved in heart morphogenesis"/>
    <property type="evidence" value="ECO:0007669"/>
    <property type="project" value="TreeGrafter"/>
</dbReference>
<dbReference type="Pfam" id="PF14529">
    <property type="entry name" value="Exo_endo_phos_2"/>
    <property type="match status" value="1"/>
</dbReference>
<evidence type="ECO:0000313" key="3">
    <source>
        <dbReference type="Proteomes" id="UP000005237"/>
    </source>
</evidence>
<name>A0A8R1DLN5_CAEJA</name>
<dbReference type="GO" id="GO:0031012">
    <property type="term" value="C:extracellular matrix"/>
    <property type="evidence" value="ECO:0007669"/>
    <property type="project" value="TreeGrafter"/>
</dbReference>
<dbReference type="InterPro" id="IPR036691">
    <property type="entry name" value="Endo/exonu/phosph_ase_sf"/>
</dbReference>
<dbReference type="PANTHER" id="PTHR33395">
    <property type="entry name" value="TRANSCRIPTASE, PUTATIVE-RELATED-RELATED"/>
    <property type="match status" value="1"/>
</dbReference>